<evidence type="ECO:0000256" key="1">
    <source>
        <dbReference type="SAM" id="MobiDB-lite"/>
    </source>
</evidence>
<evidence type="ECO:0000313" key="2">
    <source>
        <dbReference type="EMBL" id="KAK1463692.1"/>
    </source>
</evidence>
<feature type="region of interest" description="Disordered" evidence="1">
    <location>
        <begin position="223"/>
        <end position="249"/>
    </location>
</feature>
<comment type="caution">
    <text evidence="2">The sequence shown here is derived from an EMBL/GenBank/DDBJ whole genome shotgun (WGS) entry which is preliminary data.</text>
</comment>
<dbReference type="Proteomes" id="UP001239213">
    <property type="component" value="Unassembled WGS sequence"/>
</dbReference>
<keyword evidence="3" id="KW-1185">Reference proteome</keyword>
<gene>
    <name evidence="2" type="ORF">CCUS01_08380</name>
</gene>
<feature type="compositionally biased region" description="Basic and acidic residues" evidence="1">
    <location>
        <begin position="226"/>
        <end position="242"/>
    </location>
</feature>
<dbReference type="EMBL" id="MPDP01000267">
    <property type="protein sequence ID" value="KAK1463692.1"/>
    <property type="molecule type" value="Genomic_DNA"/>
</dbReference>
<reference evidence="2" key="1">
    <citation type="submission" date="2016-11" db="EMBL/GenBank/DDBJ databases">
        <title>The genome sequence of Colletotrichum cuscutae.</title>
        <authorList>
            <person name="Baroncelli R."/>
        </authorList>
    </citation>
    <scope>NUCLEOTIDE SEQUENCE</scope>
    <source>
        <strain evidence="2">IMI 304802</strain>
    </source>
</reference>
<protein>
    <submittedName>
        <fullName evidence="2">Uncharacterized protein</fullName>
    </submittedName>
</protein>
<organism evidence="2 3">
    <name type="scientific">Colletotrichum cuscutae</name>
    <dbReference type="NCBI Taxonomy" id="1209917"/>
    <lineage>
        <taxon>Eukaryota</taxon>
        <taxon>Fungi</taxon>
        <taxon>Dikarya</taxon>
        <taxon>Ascomycota</taxon>
        <taxon>Pezizomycotina</taxon>
        <taxon>Sordariomycetes</taxon>
        <taxon>Hypocreomycetidae</taxon>
        <taxon>Glomerellales</taxon>
        <taxon>Glomerellaceae</taxon>
        <taxon>Colletotrichum</taxon>
        <taxon>Colletotrichum acutatum species complex</taxon>
    </lineage>
</organism>
<name>A0AAI9US42_9PEZI</name>
<evidence type="ECO:0000313" key="3">
    <source>
        <dbReference type="Proteomes" id="UP001239213"/>
    </source>
</evidence>
<proteinExistence type="predicted"/>
<dbReference type="AlphaFoldDB" id="A0AAI9US42"/>
<accession>A0AAI9US42</accession>
<sequence length="357" mass="39548">MVNKSKLPPFDKKKRVETVEREKGKSLMLLYGLGKAEHVVAALVITGHPWVGLTSEMHLKRDSPGPRAPEIPSLLFMPAHGLALAGNAVPSLDCLVAFGWTAWGVGYVVSWLSLCPLWRWPHAHTHLSDDKTLIGDTTPAGGDALLNSEPSSCRNSDIEHRLGESGSQINQRQTILHSLASLRPHLGRPALIATGERLERDLQIEKHREAACAYQGQWQAEAQDSEGLRLKSSESQDAKHDSPGAQHVSPNFRRRAISVDWQNCGRDLELGFGEDDVWGGNRKRECRWMGLVNCRKNLREKKCLPRSCLLRDPHDSHLAGGLWVAQLSNAPPLAKSYGSLLPRSIDSLRYVGTYLPN</sequence>